<comment type="similarity">
    <text evidence="6 7">Belongs to the PAL/histidase family.</text>
</comment>
<evidence type="ECO:0000256" key="7">
    <source>
        <dbReference type="RuleBase" id="RU003954"/>
    </source>
</evidence>
<dbReference type="UniPathway" id="UPA00379">
    <property type="reaction ID" value="UER00549"/>
</dbReference>
<dbReference type="Proteomes" id="UP000252355">
    <property type="component" value="Unassembled WGS sequence"/>
</dbReference>
<dbReference type="EC" id="4.3.1.3" evidence="2 6"/>
<dbReference type="PANTHER" id="PTHR10362">
    <property type="entry name" value="HISTIDINE AMMONIA-LYASE"/>
    <property type="match status" value="1"/>
</dbReference>
<evidence type="ECO:0000256" key="1">
    <source>
        <dbReference type="ARBA" id="ARBA00005113"/>
    </source>
</evidence>
<organism evidence="10 11">
    <name type="scientific">Candidatus Ozemobacter sibiricus</name>
    <dbReference type="NCBI Taxonomy" id="2268124"/>
    <lineage>
        <taxon>Bacteria</taxon>
        <taxon>Candidatus Ozemobacteria</taxon>
        <taxon>Candidatus Ozemobacterales</taxon>
        <taxon>Candidatus Ozemobacteraceae</taxon>
        <taxon>Candidatus Ozemobacter</taxon>
    </lineage>
</organism>
<dbReference type="NCBIfam" id="NF006871">
    <property type="entry name" value="PRK09367.1"/>
    <property type="match status" value="1"/>
</dbReference>
<evidence type="ECO:0000256" key="5">
    <source>
        <dbReference type="ARBA" id="ARBA00049269"/>
    </source>
</evidence>
<dbReference type="InterPro" id="IPR005921">
    <property type="entry name" value="HutH"/>
</dbReference>
<dbReference type="InterPro" id="IPR024083">
    <property type="entry name" value="Fumarase/histidase_N"/>
</dbReference>
<evidence type="ECO:0000313" key="11">
    <source>
        <dbReference type="Proteomes" id="UP000252355"/>
    </source>
</evidence>
<dbReference type="InterPro" id="IPR001106">
    <property type="entry name" value="Aromatic_Lyase"/>
</dbReference>
<dbReference type="CDD" id="cd00332">
    <property type="entry name" value="PAL-HAL"/>
    <property type="match status" value="1"/>
</dbReference>
<comment type="PTM">
    <text evidence="6">Contains an active site 4-methylidene-imidazol-5-one (MIO), which is formed autocatalytically by cyclization and dehydration of residues Ser-Ser-Gly.</text>
</comment>
<dbReference type="PROSITE" id="PS00488">
    <property type="entry name" value="PAL_HISTIDASE"/>
    <property type="match status" value="1"/>
</dbReference>
<comment type="caution">
    <text evidence="10">The sequence shown here is derived from an EMBL/GenBank/DDBJ whole genome shotgun (WGS) entry which is preliminary data.</text>
</comment>
<dbReference type="SUPFAM" id="SSF48557">
    <property type="entry name" value="L-aspartase-like"/>
    <property type="match status" value="1"/>
</dbReference>
<sequence>MIALDGRSLDLAALKRIADGEAVSVTDEAMARVRASRALVEKLIADDRVVYGITTGFGHLCHTRIARADLQRLQTNLIRSHATGVGDPFTPEEVRAMIAIRLNSLLHGVSGVRPVVIEALAALLRHDIVPWVPQQGSVGSSGDLAPLSHIMLVLMGEGEVRATDGSRQPAGPALQRAGLAPIALEAKEGLALINGTSVMTGVLGLAVERALDLATAADVIAALSLEVLKGSTSPFDPAFLALRPYEGMREVGENILACLADSQVRASHINCGKVQDAYSLRCIPQVHGATREALRHVQRQVLTEMNAVTDNPILLSEDRIVSGGHFHGQPMALVADYFGIAMAELANISERRIDRLLNPLVSGMNPFLAKDPGVNSGLMIVQYTAASLVSENKVLAHPASVDSIPTSAYQEDHVSMGTIAARKGATILRNVAQVLAIEWVCAAQGYEMIRPLELGRGTKPAWELLRQQVPALDEDRLLAPDLEKARDLLWKGELVRHVRNFVDLR</sequence>
<dbReference type="GO" id="GO:0019557">
    <property type="term" value="P:L-histidine catabolic process to glutamate and formate"/>
    <property type="evidence" value="ECO:0007669"/>
    <property type="project" value="UniProtKB-UniPathway"/>
</dbReference>
<dbReference type="Gene3D" id="1.20.200.10">
    <property type="entry name" value="Fumarase/aspartase (Central domain)"/>
    <property type="match status" value="1"/>
</dbReference>
<keyword evidence="6" id="KW-0963">Cytoplasm</keyword>
<dbReference type="GO" id="GO:0005737">
    <property type="term" value="C:cytoplasm"/>
    <property type="evidence" value="ECO:0007669"/>
    <property type="project" value="UniProtKB-SubCell"/>
</dbReference>
<comment type="catalytic activity">
    <reaction evidence="5 6 8">
        <text>L-histidine = trans-urocanate + NH4(+)</text>
        <dbReference type="Rhea" id="RHEA:21232"/>
        <dbReference type="ChEBI" id="CHEBI:17771"/>
        <dbReference type="ChEBI" id="CHEBI:28938"/>
        <dbReference type="ChEBI" id="CHEBI:57595"/>
        <dbReference type="EC" id="4.3.1.3"/>
    </reaction>
</comment>
<dbReference type="InterPro" id="IPR008948">
    <property type="entry name" value="L-Aspartase-like"/>
</dbReference>
<protein>
    <recommendedName>
        <fullName evidence="2 6">Histidine ammonia-lyase</fullName>
        <shortName evidence="6">Histidase</shortName>
        <ecNumber evidence="2 6">4.3.1.3</ecNumber>
    </recommendedName>
</protein>
<evidence type="ECO:0000256" key="9">
    <source>
        <dbReference type="RuleBase" id="RU004480"/>
    </source>
</evidence>
<evidence type="ECO:0000313" key="10">
    <source>
        <dbReference type="EMBL" id="RCK79851.1"/>
    </source>
</evidence>
<feature type="modified residue" description="2,3-didehydroalanine (Ser)" evidence="6">
    <location>
        <position position="141"/>
    </location>
</feature>
<accession>A0A367ZR82</accession>
<dbReference type="GO" id="GO:0019556">
    <property type="term" value="P:L-histidine catabolic process to glutamate and formamide"/>
    <property type="evidence" value="ECO:0007669"/>
    <property type="project" value="UniProtKB-UniPathway"/>
</dbReference>
<evidence type="ECO:0000256" key="6">
    <source>
        <dbReference type="HAMAP-Rule" id="MF_00229"/>
    </source>
</evidence>
<evidence type="ECO:0000256" key="2">
    <source>
        <dbReference type="ARBA" id="ARBA00012994"/>
    </source>
</evidence>
<dbReference type="Gene3D" id="1.10.275.10">
    <property type="entry name" value="Fumarase/aspartase (N-terminal domain)"/>
    <property type="match status" value="1"/>
</dbReference>
<keyword evidence="3 6" id="KW-0369">Histidine metabolism</keyword>
<dbReference type="FunFam" id="1.10.275.10:FF:000005">
    <property type="entry name" value="Histidine ammonia-lyase"/>
    <property type="match status" value="1"/>
</dbReference>
<name>A0A367ZR82_9BACT</name>
<dbReference type="FunFam" id="1.20.200.10:FF:000003">
    <property type="entry name" value="Histidine ammonia-lyase"/>
    <property type="match status" value="1"/>
</dbReference>
<dbReference type="HAMAP" id="MF_00229">
    <property type="entry name" value="His_ammonia_lyase"/>
    <property type="match status" value="1"/>
</dbReference>
<gene>
    <name evidence="6" type="primary">hutH</name>
    <name evidence="10" type="ORF">OZSIB_4005</name>
</gene>
<reference evidence="10 11" key="1">
    <citation type="submission" date="2018-05" db="EMBL/GenBank/DDBJ databases">
        <title>A metagenomic window into the 2 km-deep terrestrial subsurface aquifer revealed taxonomically and functionally diverse microbial community comprising novel uncultured bacterial lineages.</title>
        <authorList>
            <person name="Kadnikov V.V."/>
            <person name="Mardanov A.V."/>
            <person name="Beletsky A.V."/>
            <person name="Banks D."/>
            <person name="Pimenov N.V."/>
            <person name="Frank Y.A."/>
            <person name="Karnachuk O.V."/>
            <person name="Ravin N.V."/>
        </authorList>
    </citation>
    <scope>NUCLEOTIDE SEQUENCE [LARGE SCALE GENOMIC DNA]</scope>
    <source>
        <strain evidence="10">BY5</strain>
    </source>
</reference>
<evidence type="ECO:0000256" key="4">
    <source>
        <dbReference type="ARBA" id="ARBA00023239"/>
    </source>
</evidence>
<dbReference type="AlphaFoldDB" id="A0A367ZR82"/>
<proteinExistence type="inferred from homology"/>
<evidence type="ECO:0000256" key="8">
    <source>
        <dbReference type="RuleBase" id="RU004479"/>
    </source>
</evidence>
<evidence type="ECO:0000256" key="3">
    <source>
        <dbReference type="ARBA" id="ARBA00022808"/>
    </source>
</evidence>
<feature type="cross-link" description="5-imidazolinone (Ala-Gly)" evidence="6">
    <location>
        <begin position="140"/>
        <end position="142"/>
    </location>
</feature>
<dbReference type="EMBL" id="QOQW01000010">
    <property type="protein sequence ID" value="RCK79851.1"/>
    <property type="molecule type" value="Genomic_DNA"/>
</dbReference>
<comment type="pathway">
    <text evidence="1 6 8">Amino-acid degradation; L-histidine degradation into L-glutamate; N-formimidoyl-L-glutamate from L-histidine: step 1/3.</text>
</comment>
<dbReference type="Pfam" id="PF00221">
    <property type="entry name" value="Lyase_aromatic"/>
    <property type="match status" value="1"/>
</dbReference>
<keyword evidence="4 6" id="KW-0456">Lyase</keyword>
<dbReference type="InterPro" id="IPR022313">
    <property type="entry name" value="Phe/His_NH3-lyase_AS"/>
</dbReference>
<comment type="subcellular location">
    <subcellularLocation>
        <location evidence="6 9">Cytoplasm</location>
    </subcellularLocation>
</comment>
<dbReference type="NCBIfam" id="TIGR01225">
    <property type="entry name" value="hutH"/>
    <property type="match status" value="1"/>
</dbReference>
<dbReference type="GO" id="GO:0004397">
    <property type="term" value="F:histidine ammonia-lyase activity"/>
    <property type="evidence" value="ECO:0007669"/>
    <property type="project" value="UniProtKB-UniRule"/>
</dbReference>